<name>E7QSA2_HALPU</name>
<comment type="function">
    <text evidence="12">Prenyltransferase that catalyzes the transfer of the geranylgeranyl moiety of geranylgeranyl diphosphate (GGPP) to the C2 hydroxyl of (S)-3-O-geranylgeranylglyceryl phosphate (GGGP). This reaction is the second ether-bond-formation step in the biosynthesis of archaeal membrane lipids.</text>
</comment>
<evidence type="ECO:0000256" key="12">
    <source>
        <dbReference type="HAMAP-Rule" id="MF_01286"/>
    </source>
</evidence>
<evidence type="ECO:0000256" key="4">
    <source>
        <dbReference type="ARBA" id="ARBA00022679"/>
    </source>
</evidence>
<keyword evidence="7 12" id="KW-1133">Transmembrane helix</keyword>
<keyword evidence="2 12" id="KW-1003">Cell membrane</keyword>
<evidence type="ECO:0000256" key="1">
    <source>
        <dbReference type="ARBA" id="ARBA00004651"/>
    </source>
</evidence>
<keyword evidence="4 12" id="KW-0808">Transferase</keyword>
<comment type="cofactor">
    <cofactor evidence="12">
        <name>Mg(2+)</name>
        <dbReference type="ChEBI" id="CHEBI:18420"/>
    </cofactor>
</comment>
<dbReference type="PATRIC" id="fig|797209.4.peg.1674"/>
<dbReference type="Proteomes" id="UP000184203">
    <property type="component" value="Unassembled WGS sequence"/>
</dbReference>
<feature type="transmembrane region" description="Helical" evidence="12">
    <location>
        <begin position="91"/>
        <end position="124"/>
    </location>
</feature>
<keyword evidence="3 12" id="KW-0444">Lipid biosynthesis</keyword>
<dbReference type="GO" id="GO:0005886">
    <property type="term" value="C:plasma membrane"/>
    <property type="evidence" value="ECO:0007669"/>
    <property type="project" value="UniProtKB-SubCell"/>
</dbReference>
<dbReference type="PANTHER" id="PTHR42723">
    <property type="entry name" value="CHLOROPHYLL SYNTHASE"/>
    <property type="match status" value="1"/>
</dbReference>
<organism evidence="13 15">
    <name type="scientific">Haladaptatus paucihalophilus DX253</name>
    <dbReference type="NCBI Taxonomy" id="797209"/>
    <lineage>
        <taxon>Archaea</taxon>
        <taxon>Methanobacteriati</taxon>
        <taxon>Methanobacteriota</taxon>
        <taxon>Stenosarchaea group</taxon>
        <taxon>Halobacteria</taxon>
        <taxon>Halobacteriales</taxon>
        <taxon>Haladaptataceae</taxon>
        <taxon>Haladaptatus</taxon>
    </lineage>
</organism>
<dbReference type="InterPro" id="IPR000537">
    <property type="entry name" value="UbiA_prenyltransferase"/>
</dbReference>
<reference evidence="13 15" key="1">
    <citation type="journal article" date="2014" name="ISME J.">
        <title>Trehalose/2-sulfotrehalose biosynthesis and glycine-betaine uptake are widely spread mechanisms for osmoadaptation in the Halobacteriales.</title>
        <authorList>
            <person name="Youssef N.H."/>
            <person name="Savage-Ashlock K.N."/>
            <person name="McCully A.L."/>
            <person name="Luedtke B."/>
            <person name="Shaw E.I."/>
            <person name="Hoff W.D."/>
            <person name="Elshahed M.S."/>
        </authorList>
    </citation>
    <scope>NUCLEOTIDE SEQUENCE [LARGE SCALE GENOMIC DNA]</scope>
    <source>
        <strain evidence="13 15">DX253</strain>
    </source>
</reference>
<accession>E7QSA2</accession>
<dbReference type="InterPro" id="IPR023547">
    <property type="entry name" value="DGGGP_synth"/>
</dbReference>
<dbReference type="InterPro" id="IPR044878">
    <property type="entry name" value="UbiA_sf"/>
</dbReference>
<dbReference type="Pfam" id="PF01040">
    <property type="entry name" value="UbiA"/>
    <property type="match status" value="1"/>
</dbReference>
<feature type="transmembrane region" description="Helical" evidence="12">
    <location>
        <begin position="20"/>
        <end position="38"/>
    </location>
</feature>
<evidence type="ECO:0000256" key="9">
    <source>
        <dbReference type="ARBA" id="ARBA00023136"/>
    </source>
</evidence>
<keyword evidence="11 12" id="KW-1208">Phospholipid metabolism</keyword>
<evidence type="ECO:0000313" key="13">
    <source>
        <dbReference type="EMBL" id="EFW92871.1"/>
    </source>
</evidence>
<evidence type="ECO:0000256" key="11">
    <source>
        <dbReference type="ARBA" id="ARBA00023264"/>
    </source>
</evidence>
<comment type="catalytic activity">
    <reaction evidence="12">
        <text>sn-3-O-(geranylgeranyl)glycerol 1-phosphate + (2E,6E,10E)-geranylgeranyl diphosphate = 2,3-bis-O-(geranylgeranyl)-sn-glycerol 1-phosphate + diphosphate</text>
        <dbReference type="Rhea" id="RHEA:18109"/>
        <dbReference type="ChEBI" id="CHEBI:33019"/>
        <dbReference type="ChEBI" id="CHEBI:57677"/>
        <dbReference type="ChEBI" id="CHEBI:58756"/>
        <dbReference type="ChEBI" id="CHEBI:58837"/>
        <dbReference type="EC" id="2.5.1.42"/>
    </reaction>
</comment>
<dbReference type="GO" id="GO:0000287">
    <property type="term" value="F:magnesium ion binding"/>
    <property type="evidence" value="ECO:0007669"/>
    <property type="project" value="UniProtKB-UniRule"/>
</dbReference>
<dbReference type="eggNOG" id="arCOG00476">
    <property type="taxonomic scope" value="Archaea"/>
</dbReference>
<evidence type="ECO:0000313" key="15">
    <source>
        <dbReference type="Proteomes" id="UP000003751"/>
    </source>
</evidence>
<dbReference type="EMBL" id="FRAN01000001">
    <property type="protein sequence ID" value="SHK10302.1"/>
    <property type="molecule type" value="Genomic_DNA"/>
</dbReference>
<gene>
    <name evidence="13" type="primary">ubiA</name>
    <name evidence="14" type="ORF">SAMN05444342_0582</name>
    <name evidence="13" type="ORF">ZOD2009_08374</name>
</gene>
<keyword evidence="8 12" id="KW-0443">Lipid metabolism</keyword>
<dbReference type="RefSeq" id="WP_007978804.1">
    <property type="nucleotide sequence ID" value="NZ_AEMG01000006.1"/>
</dbReference>
<protein>
    <recommendedName>
        <fullName evidence="12">Digeranylgeranylglyceryl phosphate synthase</fullName>
        <shortName evidence="12">DGGGP synthase</shortName>
        <shortName evidence="12">DGGGPS</shortName>
        <ecNumber evidence="12">2.5.1.42</ecNumber>
    </recommendedName>
    <alternativeName>
        <fullName evidence="12">(S)-2,3-di-O-geranylgeranylglyceryl phosphate synthase</fullName>
    </alternativeName>
    <alternativeName>
        <fullName evidence="12">Geranylgeranylglycerol-phosphate geranylgeranyltransferase</fullName>
    </alternativeName>
</protein>
<dbReference type="NCBIfam" id="NF009521">
    <property type="entry name" value="PRK12882.1"/>
    <property type="match status" value="1"/>
</dbReference>
<reference evidence="16" key="2">
    <citation type="submission" date="2016-11" db="EMBL/GenBank/DDBJ databases">
        <authorList>
            <person name="Varghese N."/>
            <person name="Submissions S."/>
        </authorList>
    </citation>
    <scope>NUCLEOTIDE SEQUENCE [LARGE SCALE GENOMIC DNA]</scope>
    <source>
        <strain evidence="16">DX253</strain>
    </source>
</reference>
<feature type="transmembrane region" description="Helical" evidence="12">
    <location>
        <begin position="216"/>
        <end position="236"/>
    </location>
</feature>
<dbReference type="GO" id="GO:0047295">
    <property type="term" value="F:geranylgeranylglycerol-phosphate geranylgeranyltransferase activity"/>
    <property type="evidence" value="ECO:0007669"/>
    <property type="project" value="UniProtKB-UniRule"/>
</dbReference>
<dbReference type="AlphaFoldDB" id="E7QSA2"/>
<keyword evidence="9 12" id="KW-0472">Membrane</keyword>
<sequence>MSIDGRAKGLFELTRPGNTFAAGVLTFIGAFVAGGVFTDSQPVQVVAAVVATWLATGAGNAINDYFDREIDRINAPERPIPRGAVSPKGTLIFSIVLFVGAVVAALALPVFAIGIAALNLLALVAYTKLFKGLPGVGNAVVAYLGGSTFLFGSAAVAADAGSVGVPVDQIRTAAILFLLAALSTFTREIIKDVEDMAGDREEGLNTLPLAIGARRATAFGAILLVVAVAASPLPYLWGVFGLPYLVVVVPADAIMLYAAAESFGNPTAGQNHLKYGMFLAAIAFVIGRIAVLF</sequence>
<dbReference type="EMBL" id="AEMG01000006">
    <property type="protein sequence ID" value="EFW92871.1"/>
    <property type="molecule type" value="Genomic_DNA"/>
</dbReference>
<dbReference type="STRING" id="797209.GCA_000376445_00356"/>
<feature type="transmembrane region" description="Helical" evidence="12">
    <location>
        <begin position="136"/>
        <end position="158"/>
    </location>
</feature>
<keyword evidence="10 12" id="KW-0594">Phospholipid biosynthesis</keyword>
<dbReference type="InterPro" id="IPR050475">
    <property type="entry name" value="Prenyltransferase_related"/>
</dbReference>
<comment type="subcellular location">
    <subcellularLocation>
        <location evidence="1 12">Cell membrane</location>
        <topology evidence="1 12">Multi-pass membrane protein</topology>
    </subcellularLocation>
</comment>
<dbReference type="GO" id="GO:0046474">
    <property type="term" value="P:glycerophospholipid biosynthetic process"/>
    <property type="evidence" value="ECO:0007669"/>
    <property type="project" value="UniProtKB-UniRule"/>
</dbReference>
<dbReference type="HAMAP" id="MF_01286">
    <property type="entry name" value="DGGGP_synth"/>
    <property type="match status" value="1"/>
</dbReference>
<evidence type="ECO:0000256" key="8">
    <source>
        <dbReference type="ARBA" id="ARBA00023098"/>
    </source>
</evidence>
<evidence type="ECO:0000256" key="2">
    <source>
        <dbReference type="ARBA" id="ARBA00022475"/>
    </source>
</evidence>
<dbReference type="Gene3D" id="1.10.357.140">
    <property type="entry name" value="UbiA prenyltransferase"/>
    <property type="match status" value="1"/>
</dbReference>
<dbReference type="Gene3D" id="1.20.120.1780">
    <property type="entry name" value="UbiA prenyltransferase"/>
    <property type="match status" value="1"/>
</dbReference>
<evidence type="ECO:0000313" key="14">
    <source>
        <dbReference type="EMBL" id="SHK10302.1"/>
    </source>
</evidence>
<feature type="transmembrane region" description="Helical" evidence="12">
    <location>
        <begin position="170"/>
        <end position="190"/>
    </location>
</feature>
<evidence type="ECO:0000313" key="16">
    <source>
        <dbReference type="Proteomes" id="UP000184203"/>
    </source>
</evidence>
<dbReference type="UniPathway" id="UPA00940"/>
<keyword evidence="6 12" id="KW-0460">Magnesium</keyword>
<evidence type="ECO:0000256" key="10">
    <source>
        <dbReference type="ARBA" id="ARBA00023209"/>
    </source>
</evidence>
<keyword evidence="5 12" id="KW-0812">Transmembrane</keyword>
<feature type="transmembrane region" description="Helical" evidence="12">
    <location>
        <begin position="272"/>
        <end position="291"/>
    </location>
</feature>
<evidence type="ECO:0000256" key="7">
    <source>
        <dbReference type="ARBA" id="ARBA00022989"/>
    </source>
</evidence>
<dbReference type="OrthoDB" id="11851at2157"/>
<evidence type="ECO:0000256" key="5">
    <source>
        <dbReference type="ARBA" id="ARBA00022692"/>
    </source>
</evidence>
<comment type="pathway">
    <text evidence="12">Membrane lipid metabolism; glycerophospholipid metabolism.</text>
</comment>
<reference evidence="14" key="3">
    <citation type="submission" date="2016-11" db="EMBL/GenBank/DDBJ databases">
        <authorList>
            <person name="Jaros S."/>
            <person name="Januszkiewicz K."/>
            <person name="Wedrychowicz H."/>
        </authorList>
    </citation>
    <scope>NUCLEOTIDE SEQUENCE [LARGE SCALE GENOMIC DNA]</scope>
    <source>
        <strain evidence="14">DX253</strain>
    </source>
</reference>
<comment type="similarity">
    <text evidence="12">Belongs to the UbiA prenyltransferase family. DGGGP synthase subfamily.</text>
</comment>
<evidence type="ECO:0000256" key="3">
    <source>
        <dbReference type="ARBA" id="ARBA00022516"/>
    </source>
</evidence>
<dbReference type="PANTHER" id="PTHR42723:SF1">
    <property type="entry name" value="CHLOROPHYLL SYNTHASE, CHLOROPLASTIC"/>
    <property type="match status" value="1"/>
</dbReference>
<evidence type="ECO:0000256" key="6">
    <source>
        <dbReference type="ARBA" id="ARBA00022842"/>
    </source>
</evidence>
<proteinExistence type="inferred from homology"/>
<dbReference type="CDD" id="cd13961">
    <property type="entry name" value="PT_UbiA_DGGGPS"/>
    <property type="match status" value="1"/>
</dbReference>
<dbReference type="EC" id="2.5.1.42" evidence="12"/>
<dbReference type="Proteomes" id="UP000003751">
    <property type="component" value="Unassembled WGS sequence"/>
</dbReference>
<keyword evidence="16" id="KW-1185">Reference proteome</keyword>